<evidence type="ECO:0000313" key="1">
    <source>
        <dbReference type="EMBL" id="NIJ53988.1"/>
    </source>
</evidence>
<comment type="caution">
    <text evidence="1">The sequence shown here is derived from an EMBL/GenBank/DDBJ whole genome shotgun (WGS) entry which is preliminary data.</text>
</comment>
<dbReference type="EMBL" id="JAASQJ010000003">
    <property type="protein sequence ID" value="NIJ53988.1"/>
    <property type="molecule type" value="Genomic_DNA"/>
</dbReference>
<keyword evidence="2" id="KW-1185">Reference proteome</keyword>
<name>A0ABX0ULV1_9BACT</name>
<proteinExistence type="predicted"/>
<protein>
    <submittedName>
        <fullName evidence="1">Ribonuclease HII</fullName>
    </submittedName>
</protein>
<sequence length="88" mass="10232">MSLNSEKRRELEEKILSKRQQIDFEKTNIDQITEFSGENNENPDVMEEIKNYDDPADNVVDSAEIKSLKIAENELNELLIQLKGLDQH</sequence>
<dbReference type="Proteomes" id="UP001179181">
    <property type="component" value="Unassembled WGS sequence"/>
</dbReference>
<dbReference type="RefSeq" id="WP_167271675.1">
    <property type="nucleotide sequence ID" value="NZ_JAASQJ010000003.1"/>
</dbReference>
<gene>
    <name evidence="1" type="ORF">FHS68_003170</name>
</gene>
<accession>A0ABX0ULV1</accession>
<reference evidence="1 2" key="1">
    <citation type="submission" date="2020-03" db="EMBL/GenBank/DDBJ databases">
        <title>Genomic Encyclopedia of Type Strains, Phase IV (KMG-IV): sequencing the most valuable type-strain genomes for metagenomic binning, comparative biology and taxonomic classification.</title>
        <authorList>
            <person name="Goeker M."/>
        </authorList>
    </citation>
    <scope>NUCLEOTIDE SEQUENCE [LARGE SCALE GENOMIC DNA]</scope>
    <source>
        <strain evidence="1 2">DSM 102865</strain>
    </source>
</reference>
<organism evidence="1 2">
    <name type="scientific">Dyadobacter arcticus</name>
    <dbReference type="NCBI Taxonomy" id="1078754"/>
    <lineage>
        <taxon>Bacteria</taxon>
        <taxon>Pseudomonadati</taxon>
        <taxon>Bacteroidota</taxon>
        <taxon>Cytophagia</taxon>
        <taxon>Cytophagales</taxon>
        <taxon>Spirosomataceae</taxon>
        <taxon>Dyadobacter</taxon>
    </lineage>
</organism>
<evidence type="ECO:0000313" key="2">
    <source>
        <dbReference type="Proteomes" id="UP001179181"/>
    </source>
</evidence>